<feature type="region of interest" description="Disordered" evidence="1">
    <location>
        <begin position="1"/>
        <end position="21"/>
    </location>
</feature>
<name>A0ABR2MR09_9ASPA</name>
<dbReference type="InterPro" id="IPR036047">
    <property type="entry name" value="F-box-like_dom_sf"/>
</dbReference>
<evidence type="ECO:0000259" key="2">
    <source>
        <dbReference type="PROSITE" id="PS50181"/>
    </source>
</evidence>
<keyword evidence="4" id="KW-1185">Reference proteome</keyword>
<dbReference type="Gene3D" id="1.20.1280.50">
    <property type="match status" value="1"/>
</dbReference>
<dbReference type="CDD" id="cd22164">
    <property type="entry name" value="F-box_AtSKIP19-like"/>
    <property type="match status" value="1"/>
</dbReference>
<protein>
    <recommendedName>
        <fullName evidence="2">F-box domain-containing protein</fullName>
    </recommendedName>
</protein>
<dbReference type="InterPro" id="IPR001810">
    <property type="entry name" value="F-box_dom"/>
</dbReference>
<evidence type="ECO:0000313" key="3">
    <source>
        <dbReference type="EMBL" id="KAK8966642.1"/>
    </source>
</evidence>
<comment type="caution">
    <text evidence="3">The sequence shown here is derived from an EMBL/GenBank/DDBJ whole genome shotgun (WGS) entry which is preliminary data.</text>
</comment>
<gene>
    <name evidence="3" type="ORF">KSP40_PGU005597</name>
</gene>
<reference evidence="3 4" key="1">
    <citation type="journal article" date="2022" name="Nat. Plants">
        <title>Genomes of leafy and leafless Platanthera orchids illuminate the evolution of mycoheterotrophy.</title>
        <authorList>
            <person name="Li M.H."/>
            <person name="Liu K.W."/>
            <person name="Li Z."/>
            <person name="Lu H.C."/>
            <person name="Ye Q.L."/>
            <person name="Zhang D."/>
            <person name="Wang J.Y."/>
            <person name="Li Y.F."/>
            <person name="Zhong Z.M."/>
            <person name="Liu X."/>
            <person name="Yu X."/>
            <person name="Liu D.K."/>
            <person name="Tu X.D."/>
            <person name="Liu B."/>
            <person name="Hao Y."/>
            <person name="Liao X.Y."/>
            <person name="Jiang Y.T."/>
            <person name="Sun W.H."/>
            <person name="Chen J."/>
            <person name="Chen Y.Q."/>
            <person name="Ai Y."/>
            <person name="Zhai J.W."/>
            <person name="Wu S.S."/>
            <person name="Zhou Z."/>
            <person name="Hsiao Y.Y."/>
            <person name="Wu W.L."/>
            <person name="Chen Y.Y."/>
            <person name="Lin Y.F."/>
            <person name="Hsu J.L."/>
            <person name="Li C.Y."/>
            <person name="Wang Z.W."/>
            <person name="Zhao X."/>
            <person name="Zhong W.Y."/>
            <person name="Ma X.K."/>
            <person name="Ma L."/>
            <person name="Huang J."/>
            <person name="Chen G.Z."/>
            <person name="Huang M.Z."/>
            <person name="Huang L."/>
            <person name="Peng D.H."/>
            <person name="Luo Y.B."/>
            <person name="Zou S.Q."/>
            <person name="Chen S.P."/>
            <person name="Lan S."/>
            <person name="Tsai W.C."/>
            <person name="Van de Peer Y."/>
            <person name="Liu Z.J."/>
        </authorList>
    </citation>
    <scope>NUCLEOTIDE SEQUENCE [LARGE SCALE GENOMIC DNA]</scope>
    <source>
        <strain evidence="3">Lor288</strain>
    </source>
</reference>
<dbReference type="EMBL" id="JBBWWR010000005">
    <property type="protein sequence ID" value="KAK8966642.1"/>
    <property type="molecule type" value="Genomic_DNA"/>
</dbReference>
<evidence type="ECO:0000256" key="1">
    <source>
        <dbReference type="SAM" id="MobiDB-lite"/>
    </source>
</evidence>
<dbReference type="Pfam" id="PF12937">
    <property type="entry name" value="F-box-like"/>
    <property type="match status" value="1"/>
</dbReference>
<dbReference type="PROSITE" id="PS50181">
    <property type="entry name" value="FBOX"/>
    <property type="match status" value="1"/>
</dbReference>
<accession>A0ABR2MR09</accession>
<feature type="domain" description="F-box" evidence="2">
    <location>
        <begin position="30"/>
        <end position="77"/>
    </location>
</feature>
<dbReference type="PANTHER" id="PTHR38926">
    <property type="entry name" value="F-BOX DOMAIN CONTAINING PROTEIN, EXPRESSED"/>
    <property type="match status" value="1"/>
</dbReference>
<sequence>MNSVEEEEVVEQSEVRSEYNEGKSKRGTEWRNWAELPRDPLFIIFKKIAAAEILSSAQFVCRPWRQLSHEPALWRSVDLRYEGFRVGDMVSMAMLVIDRSKGCMEELTMDYFPTNELMHYISERFVFVICFHYCCLVVLSNFTLRICHIDCLSISISEESKGLKTSDSDRRSRNNMHALGVSCRCREFRLVYMDMLQMLLLERFQLSFHRWNQASADAEKRATRWNTTSNDGSEIGR</sequence>
<dbReference type="SUPFAM" id="SSF81383">
    <property type="entry name" value="F-box domain"/>
    <property type="match status" value="1"/>
</dbReference>
<feature type="compositionally biased region" description="Acidic residues" evidence="1">
    <location>
        <begin position="1"/>
        <end position="11"/>
    </location>
</feature>
<dbReference type="PANTHER" id="PTHR38926:SF2">
    <property type="entry name" value="F-BOX_LRR-REPEAT PROTEIN 21-RELATED"/>
    <property type="match status" value="1"/>
</dbReference>
<evidence type="ECO:0000313" key="4">
    <source>
        <dbReference type="Proteomes" id="UP001412067"/>
    </source>
</evidence>
<dbReference type="Proteomes" id="UP001412067">
    <property type="component" value="Unassembled WGS sequence"/>
</dbReference>
<organism evidence="3 4">
    <name type="scientific">Platanthera guangdongensis</name>
    <dbReference type="NCBI Taxonomy" id="2320717"/>
    <lineage>
        <taxon>Eukaryota</taxon>
        <taxon>Viridiplantae</taxon>
        <taxon>Streptophyta</taxon>
        <taxon>Embryophyta</taxon>
        <taxon>Tracheophyta</taxon>
        <taxon>Spermatophyta</taxon>
        <taxon>Magnoliopsida</taxon>
        <taxon>Liliopsida</taxon>
        <taxon>Asparagales</taxon>
        <taxon>Orchidaceae</taxon>
        <taxon>Orchidoideae</taxon>
        <taxon>Orchideae</taxon>
        <taxon>Orchidinae</taxon>
        <taxon>Platanthera</taxon>
    </lineage>
</organism>
<proteinExistence type="predicted"/>